<proteinExistence type="predicted"/>
<evidence type="ECO:0000313" key="2">
    <source>
        <dbReference type="EMBL" id="MEW2365206.1"/>
    </source>
</evidence>
<dbReference type="EMBL" id="JBEYRS010000011">
    <property type="protein sequence ID" value="MEW2365206.1"/>
    <property type="molecule type" value="Genomic_DNA"/>
</dbReference>
<accession>A0ABV3M0G2</accession>
<protein>
    <submittedName>
        <fullName evidence="2">Uncharacterized protein</fullName>
    </submittedName>
</protein>
<dbReference type="RefSeq" id="WP_359972734.1">
    <property type="nucleotide sequence ID" value="NZ_JBEYRS010000011.1"/>
</dbReference>
<name>A0ABV3M0G2_9ACTN</name>
<dbReference type="Proteomes" id="UP001553843">
    <property type="component" value="Unassembled WGS sequence"/>
</dbReference>
<keyword evidence="1" id="KW-0812">Transmembrane</keyword>
<comment type="caution">
    <text evidence="2">The sequence shown here is derived from an EMBL/GenBank/DDBJ whole genome shotgun (WGS) entry which is preliminary data.</text>
</comment>
<sequence length="60" mass="6402">MKSLVLQIVAILAVFWALLVALGSGMGSLELGIWAVAQGALIAFVILRYRRASGESNSRI</sequence>
<gene>
    <name evidence="2" type="ORF">AB0887_25060</name>
</gene>
<feature type="transmembrane region" description="Helical" evidence="1">
    <location>
        <begin position="31"/>
        <end position="49"/>
    </location>
</feature>
<keyword evidence="1" id="KW-1133">Transmembrane helix</keyword>
<organism evidence="2 3">
    <name type="scientific">Streptomyces huasconensis</name>
    <dbReference type="NCBI Taxonomy" id="1854574"/>
    <lineage>
        <taxon>Bacteria</taxon>
        <taxon>Bacillati</taxon>
        <taxon>Actinomycetota</taxon>
        <taxon>Actinomycetes</taxon>
        <taxon>Kitasatosporales</taxon>
        <taxon>Streptomycetaceae</taxon>
        <taxon>Streptomyces</taxon>
    </lineage>
</organism>
<evidence type="ECO:0000256" key="1">
    <source>
        <dbReference type="SAM" id="Phobius"/>
    </source>
</evidence>
<keyword evidence="3" id="KW-1185">Reference proteome</keyword>
<reference evidence="2 3" key="1">
    <citation type="submission" date="2024-06" db="EMBL/GenBank/DDBJ databases">
        <title>The Natural Products Discovery Center: Release of the First 8490 Sequenced Strains for Exploring Actinobacteria Biosynthetic Diversity.</title>
        <authorList>
            <person name="Kalkreuter E."/>
            <person name="Kautsar S.A."/>
            <person name="Yang D."/>
            <person name="Bader C.D."/>
            <person name="Teijaro C.N."/>
            <person name="Fluegel L."/>
            <person name="Davis C.M."/>
            <person name="Simpson J.R."/>
            <person name="Lauterbach L."/>
            <person name="Steele A.D."/>
            <person name="Gui C."/>
            <person name="Meng S."/>
            <person name="Li G."/>
            <person name="Viehrig K."/>
            <person name="Ye F."/>
            <person name="Su P."/>
            <person name="Kiefer A.F."/>
            <person name="Nichols A."/>
            <person name="Cepeda A.J."/>
            <person name="Yan W."/>
            <person name="Fan B."/>
            <person name="Jiang Y."/>
            <person name="Adhikari A."/>
            <person name="Zheng C.-J."/>
            <person name="Schuster L."/>
            <person name="Cowan T.M."/>
            <person name="Smanski M.J."/>
            <person name="Chevrette M.G."/>
            <person name="De Carvalho L.P.S."/>
            <person name="Shen B."/>
        </authorList>
    </citation>
    <scope>NUCLEOTIDE SEQUENCE [LARGE SCALE GENOMIC DNA]</scope>
    <source>
        <strain evidence="2 3">NPDC047833</strain>
    </source>
</reference>
<keyword evidence="1" id="KW-0472">Membrane</keyword>
<evidence type="ECO:0000313" key="3">
    <source>
        <dbReference type="Proteomes" id="UP001553843"/>
    </source>
</evidence>